<proteinExistence type="predicted"/>
<dbReference type="AlphaFoldDB" id="A0A4Y2GUG2"/>
<name>A0A4Y2GUG2_ARAVE</name>
<evidence type="ECO:0000313" key="2">
    <source>
        <dbReference type="Proteomes" id="UP000499080"/>
    </source>
</evidence>
<dbReference type="EMBL" id="BGPR01001515">
    <property type="protein sequence ID" value="GBM55734.1"/>
    <property type="molecule type" value="Genomic_DNA"/>
</dbReference>
<protein>
    <submittedName>
        <fullName evidence="1">Uncharacterized protein</fullName>
    </submittedName>
</protein>
<evidence type="ECO:0000313" key="1">
    <source>
        <dbReference type="EMBL" id="GBM55734.1"/>
    </source>
</evidence>
<keyword evidence="2" id="KW-1185">Reference proteome</keyword>
<gene>
    <name evidence="1" type="ORF">AVEN_190322_1</name>
</gene>
<comment type="caution">
    <text evidence="1">The sequence shown here is derived from an EMBL/GenBank/DDBJ whole genome shotgun (WGS) entry which is preliminary data.</text>
</comment>
<dbReference type="Proteomes" id="UP000499080">
    <property type="component" value="Unassembled WGS sequence"/>
</dbReference>
<reference evidence="1 2" key="1">
    <citation type="journal article" date="2019" name="Sci. Rep.">
        <title>Orb-weaving spider Araneus ventricosus genome elucidates the spidroin gene catalogue.</title>
        <authorList>
            <person name="Kono N."/>
            <person name="Nakamura H."/>
            <person name="Ohtoshi R."/>
            <person name="Moran D.A.P."/>
            <person name="Shinohara A."/>
            <person name="Yoshida Y."/>
            <person name="Fujiwara M."/>
            <person name="Mori M."/>
            <person name="Tomita M."/>
            <person name="Arakawa K."/>
        </authorList>
    </citation>
    <scope>NUCLEOTIDE SEQUENCE [LARGE SCALE GENOMIC DNA]</scope>
</reference>
<organism evidence="1 2">
    <name type="scientific">Araneus ventricosus</name>
    <name type="common">Orbweaver spider</name>
    <name type="synonym">Epeira ventricosa</name>
    <dbReference type="NCBI Taxonomy" id="182803"/>
    <lineage>
        <taxon>Eukaryota</taxon>
        <taxon>Metazoa</taxon>
        <taxon>Ecdysozoa</taxon>
        <taxon>Arthropoda</taxon>
        <taxon>Chelicerata</taxon>
        <taxon>Arachnida</taxon>
        <taxon>Araneae</taxon>
        <taxon>Araneomorphae</taxon>
        <taxon>Entelegynae</taxon>
        <taxon>Araneoidea</taxon>
        <taxon>Araneidae</taxon>
        <taxon>Araneus</taxon>
    </lineage>
</organism>
<accession>A0A4Y2GUG2</accession>
<sequence length="124" mass="13728">MIFYSVDDAVFPSSVGYSATAPYYFQFSHSSLANVVRINIKQNSTAQCTAQTHGTHITKACTTCNRQRETDVKAVEGGGDWRVEALPSLSRQYISLCEKPVTSQKTMGKSVLTHNTSQFFAFFS</sequence>